<dbReference type="InterPro" id="IPR007048">
    <property type="entry name" value="IraD/Gp25-like"/>
</dbReference>
<organism evidence="2 3">
    <name type="scientific">Sunxiuqinia dokdonensis</name>
    <dbReference type="NCBI Taxonomy" id="1409788"/>
    <lineage>
        <taxon>Bacteria</taxon>
        <taxon>Pseudomonadati</taxon>
        <taxon>Bacteroidota</taxon>
        <taxon>Bacteroidia</taxon>
        <taxon>Marinilabiliales</taxon>
        <taxon>Prolixibacteraceae</taxon>
        <taxon>Sunxiuqinia</taxon>
    </lineage>
</organism>
<evidence type="ECO:0000313" key="2">
    <source>
        <dbReference type="EMBL" id="KOH46775.1"/>
    </source>
</evidence>
<dbReference type="AlphaFoldDB" id="A0A0L8VE74"/>
<dbReference type="Proteomes" id="UP000036958">
    <property type="component" value="Unassembled WGS sequence"/>
</dbReference>
<dbReference type="STRING" id="1409788.NC99_03610"/>
<protein>
    <recommendedName>
        <fullName evidence="1">IraD/Gp25-like domain-containing protein</fullName>
    </recommendedName>
</protein>
<keyword evidence="3" id="KW-1185">Reference proteome</keyword>
<proteinExistence type="predicted"/>
<feature type="domain" description="IraD/Gp25-like" evidence="1">
    <location>
        <begin position="32"/>
        <end position="122"/>
    </location>
</feature>
<gene>
    <name evidence="2" type="ORF">NC99_03610</name>
</gene>
<reference evidence="3" key="1">
    <citation type="submission" date="2015-07" db="EMBL/GenBank/DDBJ databases">
        <title>Genome sequencing of Sunxiuqinia dokdonensis strain SK.</title>
        <authorList>
            <person name="Ahn S."/>
            <person name="Kim B.-C."/>
        </authorList>
    </citation>
    <scope>NUCLEOTIDE SEQUENCE [LARGE SCALE GENOMIC DNA]</scope>
    <source>
        <strain evidence="3">SK</strain>
    </source>
</reference>
<dbReference type="RefSeq" id="WP_053179188.1">
    <property type="nucleotide sequence ID" value="NZ_LGIA01000018.1"/>
</dbReference>
<evidence type="ECO:0000313" key="3">
    <source>
        <dbReference type="Proteomes" id="UP000036958"/>
    </source>
</evidence>
<sequence length="141" mass="16191">MENNERYTSFLGTGWSFPPTFSKAAGQVSMSSDEKDIEESLEILLSTRLGERIMHPDFGCDLTDMIFEPLSISVKTYIFNLVETAILYHEPRILLHKIDLIDDGENQGLVKILLEYTISTTNSRKNYVYPFYIKEGTNIKK</sequence>
<dbReference type="SUPFAM" id="SSF160719">
    <property type="entry name" value="gpW/gp25-like"/>
    <property type="match status" value="1"/>
</dbReference>
<name>A0A0L8VE74_9BACT</name>
<dbReference type="EMBL" id="LGIA01000018">
    <property type="protein sequence ID" value="KOH46775.1"/>
    <property type="molecule type" value="Genomic_DNA"/>
</dbReference>
<comment type="caution">
    <text evidence="2">The sequence shown here is derived from an EMBL/GenBank/DDBJ whole genome shotgun (WGS) entry which is preliminary data.</text>
</comment>
<dbReference type="Gene3D" id="3.10.450.40">
    <property type="match status" value="1"/>
</dbReference>
<dbReference type="PATRIC" id="fig|1409788.3.peg.373"/>
<evidence type="ECO:0000259" key="1">
    <source>
        <dbReference type="Pfam" id="PF04965"/>
    </source>
</evidence>
<dbReference type="Pfam" id="PF04965">
    <property type="entry name" value="GPW_gp25"/>
    <property type="match status" value="1"/>
</dbReference>
<accession>A0A0L8VE74</accession>
<dbReference type="OrthoDB" id="9802846at2"/>